<sequence length="339" mass="36698">MPALAPRVHGAPPARAGAGVAPAPSRFQEGRMTRVLITHAEPEALAREVEGVLGESIPWTGLEGAGDATADVWFCAGLPPPAPVALPALRWIQSGWAGIEAWSGRPEWRDGVTLTRTVGDFPKRIAEYVFGYLLAWELGVPEALRQMEAREWKRWTPGTLAGSSLLVVGYGAIGAHVGSVGRELGMRVEGIRRGPVPAGEDAAGMYGPDAIRDRLPHAEFIVNLLPHTPATESFWNRERFALMREGATFVNASRGATVDEAALLEGIAKGRPARALLDVFREEPLPATHPLRTAKGIWITPHVAGIGTLRPLAEDFAENWRRYRSGVALRNVVDRARGY</sequence>
<dbReference type="Pfam" id="PF02826">
    <property type="entry name" value="2-Hacid_dh_C"/>
    <property type="match status" value="1"/>
</dbReference>
<dbReference type="EMBL" id="VBOZ01000008">
    <property type="protein sequence ID" value="TMQ66631.1"/>
    <property type="molecule type" value="Genomic_DNA"/>
</dbReference>
<dbReference type="InterPro" id="IPR036291">
    <property type="entry name" value="NAD(P)-bd_dom_sf"/>
</dbReference>
<dbReference type="CDD" id="cd05300">
    <property type="entry name" value="2-Hacid_dh_1"/>
    <property type="match status" value="1"/>
</dbReference>
<dbReference type="AlphaFoldDB" id="A0A538TSM2"/>
<evidence type="ECO:0000313" key="5">
    <source>
        <dbReference type="EMBL" id="TMQ66631.1"/>
    </source>
</evidence>
<proteinExistence type="predicted"/>
<feature type="region of interest" description="Disordered" evidence="3">
    <location>
        <begin position="1"/>
        <end position="23"/>
    </location>
</feature>
<dbReference type="GO" id="GO:0051287">
    <property type="term" value="F:NAD binding"/>
    <property type="evidence" value="ECO:0007669"/>
    <property type="project" value="InterPro"/>
</dbReference>
<dbReference type="Gene3D" id="3.40.50.720">
    <property type="entry name" value="NAD(P)-binding Rossmann-like Domain"/>
    <property type="match status" value="2"/>
</dbReference>
<organism evidence="5 6">
    <name type="scientific">Eiseniibacteriota bacterium</name>
    <dbReference type="NCBI Taxonomy" id="2212470"/>
    <lineage>
        <taxon>Bacteria</taxon>
        <taxon>Candidatus Eiseniibacteriota</taxon>
    </lineage>
</organism>
<comment type="caution">
    <text evidence="5">The sequence shown here is derived from an EMBL/GenBank/DDBJ whole genome shotgun (WGS) entry which is preliminary data.</text>
</comment>
<reference evidence="5 6" key="1">
    <citation type="journal article" date="2019" name="Nat. Microbiol.">
        <title>Mediterranean grassland soil C-N compound turnover is dependent on rainfall and depth, and is mediated by genomically divergent microorganisms.</title>
        <authorList>
            <person name="Diamond S."/>
            <person name="Andeer P.F."/>
            <person name="Li Z."/>
            <person name="Crits-Christoph A."/>
            <person name="Burstein D."/>
            <person name="Anantharaman K."/>
            <person name="Lane K.R."/>
            <person name="Thomas B.C."/>
            <person name="Pan C."/>
            <person name="Northen T.R."/>
            <person name="Banfield J.F."/>
        </authorList>
    </citation>
    <scope>NUCLEOTIDE SEQUENCE [LARGE SCALE GENOMIC DNA]</scope>
    <source>
        <strain evidence="5">WS_9</strain>
    </source>
</reference>
<gene>
    <name evidence="5" type="ORF">E6K79_01545</name>
</gene>
<dbReference type="Proteomes" id="UP000317691">
    <property type="component" value="Unassembled WGS sequence"/>
</dbReference>
<dbReference type="PANTHER" id="PTHR43333:SF1">
    <property type="entry name" value="D-ISOMER SPECIFIC 2-HYDROXYACID DEHYDROGENASE NAD-BINDING DOMAIN-CONTAINING PROTEIN"/>
    <property type="match status" value="1"/>
</dbReference>
<dbReference type="InterPro" id="IPR006140">
    <property type="entry name" value="D-isomer_DH_NAD-bd"/>
</dbReference>
<protein>
    <submittedName>
        <fullName evidence="5">D-2-hydroxyacid dehydrogenase</fullName>
    </submittedName>
</protein>
<evidence type="ECO:0000256" key="1">
    <source>
        <dbReference type="ARBA" id="ARBA00023002"/>
    </source>
</evidence>
<feature type="domain" description="D-isomer specific 2-hydroxyacid dehydrogenase NAD-binding" evidence="4">
    <location>
        <begin position="131"/>
        <end position="304"/>
    </location>
</feature>
<dbReference type="GO" id="GO:0016491">
    <property type="term" value="F:oxidoreductase activity"/>
    <property type="evidence" value="ECO:0007669"/>
    <property type="project" value="UniProtKB-KW"/>
</dbReference>
<keyword evidence="2" id="KW-0520">NAD</keyword>
<name>A0A538TSM2_UNCEI</name>
<accession>A0A538TSM2</accession>
<dbReference type="SUPFAM" id="SSF51735">
    <property type="entry name" value="NAD(P)-binding Rossmann-fold domains"/>
    <property type="match status" value="1"/>
</dbReference>
<dbReference type="PANTHER" id="PTHR43333">
    <property type="entry name" value="2-HACID_DH_C DOMAIN-CONTAINING PROTEIN"/>
    <property type="match status" value="1"/>
</dbReference>
<keyword evidence="1" id="KW-0560">Oxidoreductase</keyword>
<evidence type="ECO:0000259" key="4">
    <source>
        <dbReference type="Pfam" id="PF02826"/>
    </source>
</evidence>
<evidence type="ECO:0000256" key="2">
    <source>
        <dbReference type="ARBA" id="ARBA00023027"/>
    </source>
</evidence>
<evidence type="ECO:0000256" key="3">
    <source>
        <dbReference type="SAM" id="MobiDB-lite"/>
    </source>
</evidence>
<evidence type="ECO:0000313" key="6">
    <source>
        <dbReference type="Proteomes" id="UP000317691"/>
    </source>
</evidence>